<name>A0AAE9XC32_PORGN</name>
<gene>
    <name evidence="1" type="ORF">NY151_05650</name>
</gene>
<dbReference type="Proteomes" id="UP001179501">
    <property type="component" value="Chromosome"/>
</dbReference>
<dbReference type="EMBL" id="CP116614">
    <property type="protein sequence ID" value="WCG02172.1"/>
    <property type="molecule type" value="Genomic_DNA"/>
</dbReference>
<dbReference type="RefSeq" id="WP_077083073.1">
    <property type="nucleotide sequence ID" value="NZ_CP116614.1"/>
</dbReference>
<reference evidence="1" key="1">
    <citation type="submission" date="2023-01" db="EMBL/GenBank/DDBJ databases">
        <title>Phages are important unrecognized players in the ecology of the oral pathogen Porphyromonas gingivalis.</title>
        <authorList>
            <person name="Matrishin C.B."/>
            <person name="Kauffman K.M."/>
        </authorList>
    </citation>
    <scope>NUCLEOTIDE SEQUENCE</scope>
    <source>
        <strain evidence="1">ATCC 49417</strain>
    </source>
</reference>
<accession>A0AAE9XC32</accession>
<protein>
    <submittedName>
        <fullName evidence="1">Uncharacterized protein</fullName>
    </submittedName>
</protein>
<proteinExistence type="predicted"/>
<evidence type="ECO:0000313" key="2">
    <source>
        <dbReference type="Proteomes" id="UP001179501"/>
    </source>
</evidence>
<organism evidence="1 2">
    <name type="scientific">Porphyromonas gingivalis</name>
    <name type="common">Bacteroides gingivalis</name>
    <dbReference type="NCBI Taxonomy" id="837"/>
    <lineage>
        <taxon>Bacteria</taxon>
        <taxon>Pseudomonadati</taxon>
        <taxon>Bacteroidota</taxon>
        <taxon>Bacteroidia</taxon>
        <taxon>Bacteroidales</taxon>
        <taxon>Porphyromonadaceae</taxon>
        <taxon>Porphyromonas</taxon>
    </lineage>
</organism>
<evidence type="ECO:0000313" key="1">
    <source>
        <dbReference type="EMBL" id="WCG02172.1"/>
    </source>
</evidence>
<dbReference type="AlphaFoldDB" id="A0AAE9XC32"/>
<sequence>MDADKTLLIQDYSGKVRTYGSLGYTPERIADLLGLKGLERAELIIRIGTKGDRLNSEYIAGTAIGEWNIDAALSKQAETGDVDAVKLRADRIRDRKVADIKREKFGI</sequence>